<reference evidence="1 3" key="1">
    <citation type="submission" date="2018-08" db="EMBL/GenBank/DDBJ databases">
        <title>Proposal of Muricauda 72 sp.nov. and Muricauda NH166 sp.nov., isolated from seawater.</title>
        <authorList>
            <person name="Cheng H."/>
            <person name="Wu Y.-H."/>
            <person name="Guo L.-L."/>
            <person name="Xu X.-W."/>
        </authorList>
    </citation>
    <scope>NUCLEOTIDE SEQUENCE [LARGE SCALE GENOMIC DNA]</scope>
    <source>
        <strain evidence="1 3">NH166</strain>
    </source>
</reference>
<gene>
    <name evidence="1" type="ORF">D2U88_05255</name>
    <name evidence="2" type="ORF">FQ019_05220</name>
</gene>
<dbReference type="Gene3D" id="3.40.50.2300">
    <property type="match status" value="1"/>
</dbReference>
<dbReference type="Proteomes" id="UP000321528">
    <property type="component" value="Unassembled WGS sequence"/>
</dbReference>
<sequence length="124" mass="14506">MKNKFILWIDDMQNWSHIITSNLSILATDKDINLVVLPQLNGEDLEQIFMMYPFDLIVMDYHMEPFNGDVYIEQIRLEEHLDNIPILFYSQDQNVDLSALVSSLENVHVTDRASVEEVIKGFIF</sequence>
<protein>
    <submittedName>
        <fullName evidence="1">Response regulator</fullName>
    </submittedName>
</protein>
<dbReference type="InterPro" id="IPR011006">
    <property type="entry name" value="CheY-like_superfamily"/>
</dbReference>
<evidence type="ECO:0000313" key="4">
    <source>
        <dbReference type="Proteomes" id="UP000321528"/>
    </source>
</evidence>
<proteinExistence type="predicted"/>
<dbReference type="EMBL" id="QXFJ01000011">
    <property type="protein sequence ID" value="RIV72643.1"/>
    <property type="molecule type" value="Genomic_DNA"/>
</dbReference>
<reference evidence="2 4" key="2">
    <citation type="submission" date="2019-07" db="EMBL/GenBank/DDBJ databases">
        <title>Draft genome of two Muricauda strains isolated from deep sea.</title>
        <authorList>
            <person name="Sun C."/>
        </authorList>
    </citation>
    <scope>NUCLEOTIDE SEQUENCE [LARGE SCALE GENOMIC DNA]</scope>
    <source>
        <strain evidence="2 4">NH166</strain>
    </source>
</reference>
<comment type="caution">
    <text evidence="1">The sequence shown here is derived from an EMBL/GenBank/DDBJ whole genome shotgun (WGS) entry which is preliminary data.</text>
</comment>
<dbReference type="SUPFAM" id="SSF52172">
    <property type="entry name" value="CheY-like"/>
    <property type="match status" value="1"/>
</dbReference>
<dbReference type="OrthoDB" id="9786548at2"/>
<keyword evidence="4" id="KW-1185">Reference proteome</keyword>
<dbReference type="AlphaFoldDB" id="A0A418N9T9"/>
<dbReference type="EMBL" id="VNWL01000010">
    <property type="protein sequence ID" value="TXK05144.1"/>
    <property type="molecule type" value="Genomic_DNA"/>
</dbReference>
<accession>A0A418N9T9</accession>
<organism evidence="1 3">
    <name type="scientific">Flagellimonas aequoris</name>
    <dbReference type="NCBI Taxonomy" id="2306997"/>
    <lineage>
        <taxon>Bacteria</taxon>
        <taxon>Pseudomonadati</taxon>
        <taxon>Bacteroidota</taxon>
        <taxon>Flavobacteriia</taxon>
        <taxon>Flavobacteriales</taxon>
        <taxon>Flavobacteriaceae</taxon>
        <taxon>Flagellimonas</taxon>
    </lineage>
</organism>
<name>A0A418N9T9_9FLAO</name>
<evidence type="ECO:0000313" key="2">
    <source>
        <dbReference type="EMBL" id="TXK05144.1"/>
    </source>
</evidence>
<evidence type="ECO:0000313" key="3">
    <source>
        <dbReference type="Proteomes" id="UP000284189"/>
    </source>
</evidence>
<dbReference type="RefSeq" id="WP_119639262.1">
    <property type="nucleotide sequence ID" value="NZ_QXFJ01000011.1"/>
</dbReference>
<evidence type="ECO:0000313" key="1">
    <source>
        <dbReference type="EMBL" id="RIV72643.1"/>
    </source>
</evidence>
<dbReference type="Proteomes" id="UP000284189">
    <property type="component" value="Unassembled WGS sequence"/>
</dbReference>